<accession>A0AAI8V728</accession>
<dbReference type="EMBL" id="CAUWAG010000004">
    <property type="protein sequence ID" value="CAJ2502193.1"/>
    <property type="molecule type" value="Genomic_DNA"/>
</dbReference>
<evidence type="ECO:0000313" key="1">
    <source>
        <dbReference type="EMBL" id="CAJ2502193.1"/>
    </source>
</evidence>
<evidence type="ECO:0000313" key="2">
    <source>
        <dbReference type="Proteomes" id="UP001295740"/>
    </source>
</evidence>
<gene>
    <name evidence="1" type="ORF">KHLLAP_LOCUS2661</name>
</gene>
<dbReference type="Proteomes" id="UP001295740">
    <property type="component" value="Unassembled WGS sequence"/>
</dbReference>
<sequence length="89" mass="10114">MDFMPEVTLNDASDSIQEGHRAKDFQWSPSATQKAKLRYRQALALRLQRKSESAGRALALVDEALELLPGDRGITRERQTILMWLSQLS</sequence>
<reference evidence="1" key="1">
    <citation type="submission" date="2023-10" db="EMBL/GenBank/DDBJ databases">
        <authorList>
            <person name="Hackl T."/>
        </authorList>
    </citation>
    <scope>NUCLEOTIDE SEQUENCE</scope>
</reference>
<dbReference type="AlphaFoldDB" id="A0AAI8V728"/>
<name>A0AAI8V728_9PEZI</name>
<organism evidence="1 2">
    <name type="scientific">Anthostomella pinea</name>
    <dbReference type="NCBI Taxonomy" id="933095"/>
    <lineage>
        <taxon>Eukaryota</taxon>
        <taxon>Fungi</taxon>
        <taxon>Dikarya</taxon>
        <taxon>Ascomycota</taxon>
        <taxon>Pezizomycotina</taxon>
        <taxon>Sordariomycetes</taxon>
        <taxon>Xylariomycetidae</taxon>
        <taxon>Xylariales</taxon>
        <taxon>Xylariaceae</taxon>
        <taxon>Anthostomella</taxon>
    </lineage>
</organism>
<protein>
    <submittedName>
        <fullName evidence="1">Uu.00g095870.m01.CDS01</fullName>
    </submittedName>
</protein>
<keyword evidence="2" id="KW-1185">Reference proteome</keyword>
<proteinExistence type="predicted"/>
<comment type="caution">
    <text evidence="1">The sequence shown here is derived from an EMBL/GenBank/DDBJ whole genome shotgun (WGS) entry which is preliminary data.</text>
</comment>